<evidence type="ECO:0000259" key="1">
    <source>
        <dbReference type="PROSITE" id="PS50090"/>
    </source>
</evidence>
<reference evidence="2" key="1">
    <citation type="journal article" date="2023" name="BMC Genomics">
        <title>Chromosome-level genome assemblies of Cutaneotrichosporon spp. (Trichosporonales, Basidiomycota) reveal imbalanced evolution between nucleotide sequences and chromosome synteny.</title>
        <authorList>
            <person name="Kobayashi Y."/>
            <person name="Kayamori A."/>
            <person name="Aoki K."/>
            <person name="Shiwa Y."/>
            <person name="Matsutani M."/>
            <person name="Fujita N."/>
            <person name="Sugita T."/>
            <person name="Iwasaki W."/>
            <person name="Tanaka N."/>
            <person name="Takashima M."/>
        </authorList>
    </citation>
    <scope>NUCLEOTIDE SEQUENCE</scope>
    <source>
        <strain evidence="2">HIS019</strain>
    </source>
</reference>
<accession>A0AA48L9M9</accession>
<name>A0AA48L9M9_9TREE</name>
<sequence length="74" mass="8526">MPKRKAETDDKPAKKPTSWSAEEEALFLNAVNEIVSKQIWASVKDTELAARQNGGVMSHWKMMYRKLVKEYAKE</sequence>
<dbReference type="GeneID" id="85498397"/>
<feature type="domain" description="Myb-like" evidence="1">
    <location>
        <begin position="11"/>
        <end position="64"/>
    </location>
</feature>
<dbReference type="KEGG" id="ccac:CcaHIS019_0700990"/>
<keyword evidence="3" id="KW-1185">Reference proteome</keyword>
<dbReference type="PROSITE" id="PS50090">
    <property type="entry name" value="MYB_LIKE"/>
    <property type="match status" value="1"/>
</dbReference>
<dbReference type="Proteomes" id="UP001233271">
    <property type="component" value="Chromosome 7a"/>
</dbReference>
<organism evidence="2 3">
    <name type="scientific">Cutaneotrichosporon cavernicola</name>
    <dbReference type="NCBI Taxonomy" id="279322"/>
    <lineage>
        <taxon>Eukaryota</taxon>
        <taxon>Fungi</taxon>
        <taxon>Dikarya</taxon>
        <taxon>Basidiomycota</taxon>
        <taxon>Agaricomycotina</taxon>
        <taxon>Tremellomycetes</taxon>
        <taxon>Trichosporonales</taxon>
        <taxon>Trichosporonaceae</taxon>
        <taxon>Cutaneotrichosporon</taxon>
    </lineage>
</organism>
<evidence type="ECO:0000313" key="3">
    <source>
        <dbReference type="Proteomes" id="UP001233271"/>
    </source>
</evidence>
<dbReference type="RefSeq" id="XP_060459792.1">
    <property type="nucleotide sequence ID" value="XM_060603505.1"/>
</dbReference>
<dbReference type="AlphaFoldDB" id="A0AA48L9M9"/>
<dbReference type="InterPro" id="IPR001005">
    <property type="entry name" value="SANT/Myb"/>
</dbReference>
<gene>
    <name evidence="2" type="ORF">CcaverHIS019_0700990</name>
</gene>
<proteinExistence type="predicted"/>
<dbReference type="EMBL" id="AP028218">
    <property type="protein sequence ID" value="BEI94527.1"/>
    <property type="molecule type" value="Genomic_DNA"/>
</dbReference>
<evidence type="ECO:0000313" key="2">
    <source>
        <dbReference type="EMBL" id="BEI94527.1"/>
    </source>
</evidence>
<protein>
    <recommendedName>
        <fullName evidence="1">Myb-like domain-containing protein</fullName>
    </recommendedName>
</protein>